<reference evidence="2 3" key="1">
    <citation type="submission" date="2019-09" db="EMBL/GenBank/DDBJ databases">
        <authorList>
            <person name="Depoorter E."/>
        </authorList>
    </citation>
    <scope>NUCLEOTIDE SEQUENCE [LARGE SCALE GENOMIC DNA]</scope>
    <source>
        <strain evidence="2">R-39750</strain>
    </source>
</reference>
<keyword evidence="1" id="KW-0472">Membrane</keyword>
<feature type="transmembrane region" description="Helical" evidence="1">
    <location>
        <begin position="21"/>
        <end position="38"/>
    </location>
</feature>
<dbReference type="AlphaFoldDB" id="A0A6P2V6U5"/>
<dbReference type="RefSeq" id="WP_175011196.1">
    <property type="nucleotide sequence ID" value="NZ_CABVQN010000004.1"/>
</dbReference>
<dbReference type="Proteomes" id="UP000494110">
    <property type="component" value="Unassembled WGS sequence"/>
</dbReference>
<evidence type="ECO:0000313" key="3">
    <source>
        <dbReference type="Proteomes" id="UP000494110"/>
    </source>
</evidence>
<evidence type="ECO:0000256" key="1">
    <source>
        <dbReference type="SAM" id="Phobius"/>
    </source>
</evidence>
<feature type="transmembrane region" description="Helical" evidence="1">
    <location>
        <begin position="44"/>
        <end position="61"/>
    </location>
</feature>
<proteinExistence type="predicted"/>
<keyword evidence="1" id="KW-0812">Transmembrane</keyword>
<name>A0A6P2V6U5_BURL3</name>
<keyword evidence="1" id="KW-1133">Transmembrane helix</keyword>
<sequence length="251" mass="26995">MELLRRFDRAMERNAPVSYGIVMLAAIASAGLVKLGWLSGPVGLAANIALFGYAALGMVRVRNESAWTMVERNGPSELETSAMDFQRPLCRRDEKRSTDAAGITAEQVDEYGRLAGLIPQEVSRYKCDCGNSDGVLVRPSYRDPKYVGYALCRACLSRTVCCITIGKVDAAHAPDLPSHLFPGCGSDGAEFAVTHGRIPLRGEISDLLDQAIVDCVVVEYNEDSGKGYFRVVDSDAPPIGAVIPLIGQPGV</sequence>
<evidence type="ECO:0000313" key="2">
    <source>
        <dbReference type="EMBL" id="VWC78624.1"/>
    </source>
</evidence>
<gene>
    <name evidence="2" type="ORF">BLA39750_01032</name>
</gene>
<accession>A0A6P2V6U5</accession>
<dbReference type="EMBL" id="CABVQN010000004">
    <property type="protein sequence ID" value="VWC78624.1"/>
    <property type="molecule type" value="Genomic_DNA"/>
</dbReference>
<protein>
    <submittedName>
        <fullName evidence="2">Uncharacterized protein</fullName>
    </submittedName>
</protein>
<organism evidence="2 3">
    <name type="scientific">Burkholderia lata (strain ATCC 17760 / DSM 23089 / LMG 22485 / NCIMB 9086 / R18194 / 383)</name>
    <dbReference type="NCBI Taxonomy" id="482957"/>
    <lineage>
        <taxon>Bacteria</taxon>
        <taxon>Pseudomonadati</taxon>
        <taxon>Pseudomonadota</taxon>
        <taxon>Betaproteobacteria</taxon>
        <taxon>Burkholderiales</taxon>
        <taxon>Burkholderiaceae</taxon>
        <taxon>Burkholderia</taxon>
        <taxon>Burkholderia cepacia complex</taxon>
    </lineage>
</organism>